<dbReference type="EnsemblMetazoa" id="MESCA008053-RA">
    <property type="protein sequence ID" value="MESCA008053-PA"/>
    <property type="gene ID" value="MESCA008053"/>
</dbReference>
<reference evidence="2" key="1">
    <citation type="submission" date="2013-02" db="EMBL/GenBank/DDBJ databases">
        <authorList>
            <person name="Hughes D."/>
        </authorList>
    </citation>
    <scope>NUCLEOTIDE SEQUENCE</scope>
    <source>
        <strain>Durham</strain>
        <strain evidence="2">NC isolate 2 -- Noor lab</strain>
    </source>
</reference>
<dbReference type="HOGENOM" id="CLU_1962108_0_0_1"/>
<proteinExistence type="predicted"/>
<reference evidence="1" key="2">
    <citation type="submission" date="2015-06" db="UniProtKB">
        <authorList>
            <consortium name="EnsemblMetazoa"/>
        </authorList>
    </citation>
    <scope>IDENTIFICATION</scope>
</reference>
<keyword evidence="2" id="KW-1185">Reference proteome</keyword>
<accession>T1GW81</accession>
<evidence type="ECO:0000313" key="2">
    <source>
        <dbReference type="Proteomes" id="UP000015102"/>
    </source>
</evidence>
<protein>
    <submittedName>
        <fullName evidence="1">Uncharacterized protein</fullName>
    </submittedName>
</protein>
<organism evidence="1 2">
    <name type="scientific">Megaselia scalaris</name>
    <name type="common">Humpbacked fly</name>
    <name type="synonym">Phora scalaris</name>
    <dbReference type="NCBI Taxonomy" id="36166"/>
    <lineage>
        <taxon>Eukaryota</taxon>
        <taxon>Metazoa</taxon>
        <taxon>Ecdysozoa</taxon>
        <taxon>Arthropoda</taxon>
        <taxon>Hexapoda</taxon>
        <taxon>Insecta</taxon>
        <taxon>Pterygota</taxon>
        <taxon>Neoptera</taxon>
        <taxon>Endopterygota</taxon>
        <taxon>Diptera</taxon>
        <taxon>Brachycera</taxon>
        <taxon>Muscomorpha</taxon>
        <taxon>Platypezoidea</taxon>
        <taxon>Phoridae</taxon>
        <taxon>Megaseliini</taxon>
        <taxon>Megaselia</taxon>
    </lineage>
</organism>
<dbReference type="EMBL" id="CAQQ02002072">
    <property type="status" value="NOT_ANNOTATED_CDS"/>
    <property type="molecule type" value="Genomic_DNA"/>
</dbReference>
<dbReference type="EMBL" id="CAQQ02002073">
    <property type="status" value="NOT_ANNOTATED_CDS"/>
    <property type="molecule type" value="Genomic_DNA"/>
</dbReference>
<evidence type="ECO:0000313" key="1">
    <source>
        <dbReference type="EnsemblMetazoa" id="MESCA008053-PA"/>
    </source>
</evidence>
<dbReference type="Proteomes" id="UP000015102">
    <property type="component" value="Unassembled WGS sequence"/>
</dbReference>
<name>T1GW81_MEGSC</name>
<dbReference type="AlphaFoldDB" id="T1GW81"/>
<sequence length="128" mass="14997">MLVSLYGSESWALTIFERRILPITYRPVCEEAWFENFELDVCNGLDMCRGWKKMSWQGNVSLQNRMDIERKEDFEPDGVMSYHVMLGKLAFLTDEQQQQTVKYGRQLLIKRNLVEGPSSLTISWILKA</sequence>